<reference evidence="1" key="1">
    <citation type="journal article" date="2020" name="mSystems">
        <title>Genome- and Community-Level Interaction Insights into Carbon Utilization and Element Cycling Functions of Hydrothermarchaeota in Hydrothermal Sediment.</title>
        <authorList>
            <person name="Zhou Z."/>
            <person name="Liu Y."/>
            <person name="Xu W."/>
            <person name="Pan J."/>
            <person name="Luo Z.H."/>
            <person name="Li M."/>
        </authorList>
    </citation>
    <scope>NUCLEOTIDE SEQUENCE [LARGE SCALE GENOMIC DNA]</scope>
    <source>
        <strain evidence="1">HyVt-76</strain>
    </source>
</reference>
<name>A0A7V5LJB0_CALAY</name>
<dbReference type="AlphaFoldDB" id="A0A7V5LJB0"/>
<protein>
    <recommendedName>
        <fullName evidence="2">Tetratricopeptide repeat protein</fullName>
    </recommendedName>
</protein>
<gene>
    <name evidence="1" type="ORF">ENL21_06000</name>
</gene>
<dbReference type="Gene3D" id="1.25.40.10">
    <property type="entry name" value="Tetratricopeptide repeat domain"/>
    <property type="match status" value="1"/>
</dbReference>
<evidence type="ECO:0008006" key="2">
    <source>
        <dbReference type="Google" id="ProtNLM"/>
    </source>
</evidence>
<accession>A0A7V5LJB0</accession>
<sequence>MLPKAPQDAELQTYLKEPVQLLENQPDLISERARNEAEVLNCLFVLKDWKQAVEKKKASLPEGWQENPDQLNNFAWWCFENKINLDEAEALARKAVELTTDSKDKANILDTLAEILSLKGKHHILDPSKVRQCKSVELNPISRGMRFH</sequence>
<organism evidence="1">
    <name type="scientific">Caldithrix abyssi</name>
    <dbReference type="NCBI Taxonomy" id="187145"/>
    <lineage>
        <taxon>Bacteria</taxon>
        <taxon>Pseudomonadati</taxon>
        <taxon>Calditrichota</taxon>
        <taxon>Calditrichia</taxon>
        <taxon>Calditrichales</taxon>
        <taxon>Calditrichaceae</taxon>
        <taxon>Caldithrix</taxon>
    </lineage>
</organism>
<comment type="caution">
    <text evidence="1">The sequence shown here is derived from an EMBL/GenBank/DDBJ whole genome shotgun (WGS) entry which is preliminary data.</text>
</comment>
<dbReference type="Proteomes" id="UP000886111">
    <property type="component" value="Unassembled WGS sequence"/>
</dbReference>
<dbReference type="InterPro" id="IPR011990">
    <property type="entry name" value="TPR-like_helical_dom_sf"/>
</dbReference>
<evidence type="ECO:0000313" key="1">
    <source>
        <dbReference type="EMBL" id="HHE55316.1"/>
    </source>
</evidence>
<dbReference type="EMBL" id="DRTD01000438">
    <property type="protein sequence ID" value="HHE55316.1"/>
    <property type="molecule type" value="Genomic_DNA"/>
</dbReference>
<proteinExistence type="predicted"/>